<evidence type="ECO:0000313" key="2">
    <source>
        <dbReference type="Proteomes" id="UP000192783"/>
    </source>
</evidence>
<dbReference type="Pfam" id="PF05402">
    <property type="entry name" value="PqqD"/>
    <property type="match status" value="1"/>
</dbReference>
<dbReference type="STRING" id="1121390.SAMN02746041_01076"/>
<reference evidence="1 2" key="1">
    <citation type="submission" date="2017-04" db="EMBL/GenBank/DDBJ databases">
        <authorList>
            <person name="Afonso C.L."/>
            <person name="Miller P.J."/>
            <person name="Scott M.A."/>
            <person name="Spackman E."/>
            <person name="Goraichik I."/>
            <person name="Dimitrov K.M."/>
            <person name="Suarez D.L."/>
            <person name="Swayne D.E."/>
        </authorList>
    </citation>
    <scope>NUCLEOTIDE SEQUENCE [LARGE SCALE GENOMIC DNA]</scope>
    <source>
        <strain evidence="1 2">DSM 13146</strain>
    </source>
</reference>
<evidence type="ECO:0000313" key="1">
    <source>
        <dbReference type="EMBL" id="SMC20973.1"/>
    </source>
</evidence>
<dbReference type="InterPro" id="IPR041881">
    <property type="entry name" value="PqqD_sf"/>
</dbReference>
<gene>
    <name evidence="1" type="ORF">SAMN02746041_01076</name>
</gene>
<sequence>MKREDGRWRANKSWVHPYEWDQTVLYHELSGDLHILSPIAEAVWRRLEEGPAATAELVNRVRGELDLQWTADLEEQVVALFQEMDASGLIERTFP</sequence>
<dbReference type="NCBIfam" id="TIGR04353">
    <property type="entry name" value="PqqD_rel_X"/>
    <property type="match status" value="1"/>
</dbReference>
<dbReference type="AlphaFoldDB" id="A0A1W1XAV8"/>
<dbReference type="EMBL" id="FWXF01000004">
    <property type="protein sequence ID" value="SMC20973.1"/>
    <property type="molecule type" value="Genomic_DNA"/>
</dbReference>
<proteinExistence type="predicted"/>
<dbReference type="InterPro" id="IPR027599">
    <property type="entry name" value="PqqD-rel_X"/>
</dbReference>
<name>A0A1W1XAV8_9BACT</name>
<dbReference type="InterPro" id="IPR008792">
    <property type="entry name" value="PQQD"/>
</dbReference>
<dbReference type="Proteomes" id="UP000192783">
    <property type="component" value="Unassembled WGS sequence"/>
</dbReference>
<dbReference type="RefSeq" id="WP_084056844.1">
    <property type="nucleotide sequence ID" value="NZ_FWXF01000004.1"/>
</dbReference>
<keyword evidence="2" id="KW-1185">Reference proteome</keyword>
<dbReference type="Gene3D" id="1.10.10.1150">
    <property type="entry name" value="Coenzyme PQQ synthesis protein D (PqqD)"/>
    <property type="match status" value="1"/>
</dbReference>
<accession>A0A1W1XAV8</accession>
<organism evidence="1 2">
    <name type="scientific">Desulfacinum hydrothermale DSM 13146</name>
    <dbReference type="NCBI Taxonomy" id="1121390"/>
    <lineage>
        <taxon>Bacteria</taxon>
        <taxon>Pseudomonadati</taxon>
        <taxon>Thermodesulfobacteriota</taxon>
        <taxon>Syntrophobacteria</taxon>
        <taxon>Syntrophobacterales</taxon>
        <taxon>Syntrophobacteraceae</taxon>
        <taxon>Desulfacinum</taxon>
    </lineage>
</organism>
<dbReference type="OrthoDB" id="5801698at2"/>
<protein>
    <submittedName>
        <fullName evidence="1">PqqD family protein, HPr-rel-A system</fullName>
    </submittedName>
</protein>